<dbReference type="EMBL" id="FLUP01000001">
    <property type="protein sequence ID" value="SBV92940.1"/>
    <property type="molecule type" value="Genomic_DNA"/>
</dbReference>
<name>A0A212J0I4_9BACT</name>
<sequence>MNYKLRLVANILTSKEEKVFTFHDGQTMSIEPVGDGKTVNISLGEDETYKTKGADAFLKRAEKILKQRAQGESDESSQNHDDIFKILSMYEGCGQRRR</sequence>
<protein>
    <submittedName>
        <fullName evidence="1">Uncharacterized protein</fullName>
    </submittedName>
</protein>
<organism evidence="1">
    <name type="scientific">uncultured Desulfovibrio sp</name>
    <dbReference type="NCBI Taxonomy" id="167968"/>
    <lineage>
        <taxon>Bacteria</taxon>
        <taxon>Pseudomonadati</taxon>
        <taxon>Thermodesulfobacteriota</taxon>
        <taxon>Desulfovibrionia</taxon>
        <taxon>Desulfovibrionales</taxon>
        <taxon>Desulfovibrionaceae</taxon>
        <taxon>Desulfovibrio</taxon>
        <taxon>environmental samples</taxon>
    </lineage>
</organism>
<evidence type="ECO:0000313" key="1">
    <source>
        <dbReference type="EMBL" id="SBV92940.1"/>
    </source>
</evidence>
<dbReference type="AlphaFoldDB" id="A0A212J0I4"/>
<gene>
    <name evidence="1" type="ORF">KM92DES2_10335</name>
</gene>
<accession>A0A212J0I4</accession>
<dbReference type="RefSeq" id="WP_192111473.1">
    <property type="nucleotide sequence ID" value="NZ_CABUEN010000004.1"/>
</dbReference>
<reference evidence="1" key="1">
    <citation type="submission" date="2016-04" db="EMBL/GenBank/DDBJ databases">
        <authorList>
            <person name="Evans L.H."/>
            <person name="Alamgir A."/>
            <person name="Owens N."/>
            <person name="Weber N.D."/>
            <person name="Virtaneva K."/>
            <person name="Barbian K."/>
            <person name="Babar A."/>
            <person name="Rosenke K."/>
        </authorList>
    </citation>
    <scope>NUCLEOTIDE SEQUENCE</scope>
    <source>
        <strain evidence="1">92-2</strain>
    </source>
</reference>
<proteinExistence type="predicted"/>